<organism evidence="10 11">
    <name type="scientific">Rotaria magnacalcarata</name>
    <dbReference type="NCBI Taxonomy" id="392030"/>
    <lineage>
        <taxon>Eukaryota</taxon>
        <taxon>Metazoa</taxon>
        <taxon>Spiralia</taxon>
        <taxon>Gnathifera</taxon>
        <taxon>Rotifera</taxon>
        <taxon>Eurotatoria</taxon>
        <taxon>Bdelloidea</taxon>
        <taxon>Philodinida</taxon>
        <taxon>Philodinidae</taxon>
        <taxon>Rotaria</taxon>
    </lineage>
</organism>
<dbReference type="Proteomes" id="UP000663834">
    <property type="component" value="Unassembled WGS sequence"/>
</dbReference>
<dbReference type="EC" id="2.4.2.-" evidence="6"/>
<dbReference type="Pfam" id="PF00644">
    <property type="entry name" value="PARP"/>
    <property type="match status" value="1"/>
</dbReference>
<dbReference type="CDD" id="cd09076">
    <property type="entry name" value="L1-EN"/>
    <property type="match status" value="1"/>
</dbReference>
<dbReference type="OrthoDB" id="6133115at2759"/>
<dbReference type="InterPro" id="IPR002589">
    <property type="entry name" value="Macro_dom"/>
</dbReference>
<feature type="non-terminal residue" evidence="10">
    <location>
        <position position="1"/>
    </location>
</feature>
<keyword evidence="3 6" id="KW-0808">Transferase</keyword>
<feature type="compositionally biased region" description="Polar residues" evidence="7">
    <location>
        <begin position="132"/>
        <end position="141"/>
    </location>
</feature>
<dbReference type="InterPro" id="IPR036691">
    <property type="entry name" value="Endo/exonu/phosph_ase_sf"/>
</dbReference>
<dbReference type="SMART" id="SM00506">
    <property type="entry name" value="A1pp"/>
    <property type="match status" value="1"/>
</dbReference>
<evidence type="ECO:0000256" key="4">
    <source>
        <dbReference type="ARBA" id="ARBA00023027"/>
    </source>
</evidence>
<dbReference type="SUPFAM" id="SSF56399">
    <property type="entry name" value="ADP-ribosylation"/>
    <property type="match status" value="1"/>
</dbReference>
<evidence type="ECO:0000256" key="6">
    <source>
        <dbReference type="RuleBase" id="RU362114"/>
    </source>
</evidence>
<dbReference type="GO" id="GO:0005634">
    <property type="term" value="C:nucleus"/>
    <property type="evidence" value="ECO:0007669"/>
    <property type="project" value="UniProtKB-SubCell"/>
</dbReference>
<keyword evidence="2 6" id="KW-0328">Glycosyltransferase</keyword>
<evidence type="ECO:0000259" key="9">
    <source>
        <dbReference type="PROSITE" id="PS51154"/>
    </source>
</evidence>
<proteinExistence type="predicted"/>
<gene>
    <name evidence="10" type="ORF">KQP761_LOCUS12042</name>
</gene>
<dbReference type="GO" id="GO:0010629">
    <property type="term" value="P:negative regulation of gene expression"/>
    <property type="evidence" value="ECO:0007669"/>
    <property type="project" value="TreeGrafter"/>
</dbReference>
<accession>A0A815PNA7</accession>
<dbReference type="Gene3D" id="3.90.228.10">
    <property type="match status" value="1"/>
</dbReference>
<evidence type="ECO:0000313" key="11">
    <source>
        <dbReference type="Proteomes" id="UP000663834"/>
    </source>
</evidence>
<feature type="domain" description="PARP catalytic" evidence="8">
    <location>
        <begin position="1384"/>
        <end position="1611"/>
    </location>
</feature>
<evidence type="ECO:0000259" key="8">
    <source>
        <dbReference type="PROSITE" id="PS51059"/>
    </source>
</evidence>
<dbReference type="SUPFAM" id="SSF56219">
    <property type="entry name" value="DNase I-like"/>
    <property type="match status" value="1"/>
</dbReference>
<dbReference type="Pfam" id="PF01661">
    <property type="entry name" value="Macro"/>
    <property type="match status" value="1"/>
</dbReference>
<sequence length="1840" mass="207326">MTTGVKSNEWRIEMTSVPASITKSQLSELLQLDYARIDVRKSQREETCFVHINGFKDEQDANEFVQQNSKLTISGVKIKVDAVGPTADDRNRHAHPMRSHMDIHNPTQKEFSTKNTIPLPIIRNNPWRFQKKNMQTDGQSGQHRDSRQRSISQVKASTSASSQSDCDLAHDLRSISTIRCSRETPTECRNGIRCFRADCKFVHPKGWSACNDGVECINCECKSNHPPGRKKCISGNRCFRADCKFVHPEGWSACNDGVACIDYECISNHPPGRKKQCPDGNQCKNKNNCQHFHPNKPYSECVTLSIELGDAQYNFLGCYGGKTLDTIRKKPGIKDIKLNDGKLQLSGNSSAITNIESYLIEVLHEKNATITNTIMRYLQLPAKGRLLKSFSEKYRVGISFLDISSNASSPVNNNQYDNNRIENQLEEEDDDDDEHDGAKNNIAARTVNVTTVSGNFKRHYDRTQKVVHVILCSDSDDSLSNAIKELQSYDLCTELWALTQDEITYILKQSPQGKPPPKNITATNECFQIKYYLVGLAQSINSIVLIFVNYKNGVWRVKVKGFKEQVKNAVSNIKGNLNDNVKTEVQLPISKVMAIFLRTKASCYIRHLEKAHSITLTVVQPLYHKRPTYANDEENEENDCLRLTGSRSRIDSAQVHVENFLESLHEQEKQFPCDSWDISKNIRQIIIARLKKMQESDDCLAIGWIKQYTVIERNDTTPKVTISIAGMNKEAVGDVDEECQGIVEGYVVWKPTADEYRTICIVLFGKKSPSIEEFRQQWNTQIQINRDTSTIVIPAQSKMITDDIKEALLNLGKENKLRVNCSSEFIPIESKFRRFVNQAIRSLLEEAKSQKIFVESKNSKGLTMRGRSDIVTDFKQKIHSIINDIEQKIVISRLQLSSSESDLMRANQYKLALSIEHATETIIRDVQADTTSSSLVVTDDDTHSILITVVNNRGQTIVVEKGDITKAKNVDAIVNAANGPLYHAGGVDKVIADSAGAVLDQECKQLIAKNGGLPFSAGTAVKTTAGNLPYKCIIHAIGPQYIDGNRQERSLLFSCVLSSLRLAEGENYTSVALPAISSSTYGFPLADCTNTVVRAVKQFFADFPQSNMRKVILLDMDDAPCASFAREVVIDHRHAVLDDDDDGFIKCKIPPLKAKWCWQDDLDEKLFCDNDMRTIESAFQQYLKTSIASELIIACDNLRSGTMVRYQIQFSPNLKQILTSKPNALNNRLACGQQVRKNTGYTRDIIRYPAIPQEKSISVVYQPKPLDSYDLQVVLTVASWNITGITSEAVKQAEIEIRKAIASATITDPFSINLDKDLDDHKKQLMKIAAQQEIQIDFQKETAGNLPMVLKGLKPNVSDAKVKLLLYAQDILRIQVDNDDELRTPKEWGDQKEGCKLVEIVRNDPSFANIENRMKETLKNVKIDKIERVQNVRMWSHFAFRRRELKKELRLKPSLQVEMELFHGTNTTPPTEIYNGEYGFDLTFSTSGMWGIGTYFAENASYSCGSYAHELPNGKRQVFLAQVLTGDVHDCPSDSTLRRPPKKSKTTSGLRYNSVSGKTGGISTTKITPFGSWNVRSYYPVTKRELTVRQLKRYQIKITVLAETNIPDSDIYVVNEYTFIYSRALEKERSRAAHGAAVCLGSKASRTGRNSGSIWRSVNSRIVAVRIKCQPIPITVIAVCAPVNPSNGLKADVEACDEFYKALQSTIDNTNKGDIILIRGDFNARVGVEQTSSAHSVVGKHAVDKQNQNDRQVADFCLFNGFVVPNTFFPHKPVHQTTWMHTKIKQWHMLDYVLVNRKFRNSIQDVRAHRDATGGIRTDHHLLRAKVHIHLKCRKKTTET</sequence>
<dbReference type="GO" id="GO:0003714">
    <property type="term" value="F:transcription corepressor activity"/>
    <property type="evidence" value="ECO:0007669"/>
    <property type="project" value="TreeGrafter"/>
</dbReference>
<dbReference type="CDD" id="cd02907">
    <property type="entry name" value="Macro_Af1521_BAL-like"/>
    <property type="match status" value="1"/>
</dbReference>
<keyword evidence="5" id="KW-0539">Nucleus</keyword>
<evidence type="ECO:0000256" key="2">
    <source>
        <dbReference type="ARBA" id="ARBA00022676"/>
    </source>
</evidence>
<dbReference type="Gene3D" id="4.10.1000.40">
    <property type="match status" value="2"/>
</dbReference>
<feature type="region of interest" description="Disordered" evidence="7">
    <location>
        <begin position="132"/>
        <end position="158"/>
    </location>
</feature>
<dbReference type="PROSITE" id="PS51059">
    <property type="entry name" value="PARP_CATALYTIC"/>
    <property type="match status" value="1"/>
</dbReference>
<feature type="region of interest" description="Disordered" evidence="7">
    <location>
        <begin position="1532"/>
        <end position="1551"/>
    </location>
</feature>
<dbReference type="EMBL" id="CAJNOW010005518">
    <property type="protein sequence ID" value="CAF1451925.1"/>
    <property type="molecule type" value="Genomic_DNA"/>
</dbReference>
<evidence type="ECO:0000256" key="7">
    <source>
        <dbReference type="SAM" id="MobiDB-lite"/>
    </source>
</evidence>
<dbReference type="GO" id="GO:0003950">
    <property type="term" value="F:NAD+ poly-ADP-ribosyltransferase activity"/>
    <property type="evidence" value="ECO:0007669"/>
    <property type="project" value="UniProtKB-UniRule"/>
</dbReference>
<dbReference type="InterPro" id="IPR043472">
    <property type="entry name" value="Macro_dom-like"/>
</dbReference>
<dbReference type="PANTHER" id="PTHR14453">
    <property type="entry name" value="PARP/ZINC FINGER CCCH TYPE DOMAIN CONTAINING PROTEIN"/>
    <property type="match status" value="1"/>
</dbReference>
<comment type="caution">
    <text evidence="10">The sequence shown here is derived from an EMBL/GenBank/DDBJ whole genome shotgun (WGS) entry which is preliminary data.</text>
</comment>
<dbReference type="InterPro" id="IPR012317">
    <property type="entry name" value="Poly(ADP-ribose)pol_cat_dom"/>
</dbReference>
<reference evidence="10" key="1">
    <citation type="submission" date="2021-02" db="EMBL/GenBank/DDBJ databases">
        <authorList>
            <person name="Nowell W R."/>
        </authorList>
    </citation>
    <scope>NUCLEOTIDE SEQUENCE</scope>
</reference>
<evidence type="ECO:0000256" key="1">
    <source>
        <dbReference type="ARBA" id="ARBA00004123"/>
    </source>
</evidence>
<name>A0A815PNA7_9BILA</name>
<dbReference type="Gene3D" id="3.40.220.10">
    <property type="entry name" value="Leucine Aminopeptidase, subunit E, domain 1"/>
    <property type="match status" value="1"/>
</dbReference>
<feature type="domain" description="Macro" evidence="9">
    <location>
        <begin position="944"/>
        <end position="1132"/>
    </location>
</feature>
<dbReference type="GO" id="GO:0005737">
    <property type="term" value="C:cytoplasm"/>
    <property type="evidence" value="ECO:0007669"/>
    <property type="project" value="TreeGrafter"/>
</dbReference>
<feature type="compositionally biased region" description="Polar residues" evidence="7">
    <location>
        <begin position="149"/>
        <end position="158"/>
    </location>
</feature>
<keyword evidence="4 6" id="KW-0520">NAD</keyword>
<protein>
    <recommendedName>
        <fullName evidence="6">Poly [ADP-ribose] polymerase</fullName>
        <shortName evidence="6">PARP</shortName>
        <ecNumber evidence="6">2.4.2.-</ecNumber>
    </recommendedName>
</protein>
<dbReference type="SUPFAM" id="SSF52949">
    <property type="entry name" value="Macro domain-like"/>
    <property type="match status" value="1"/>
</dbReference>
<dbReference type="PROSITE" id="PS51154">
    <property type="entry name" value="MACRO"/>
    <property type="match status" value="1"/>
</dbReference>
<evidence type="ECO:0000256" key="5">
    <source>
        <dbReference type="ARBA" id="ARBA00023242"/>
    </source>
</evidence>
<dbReference type="PANTHER" id="PTHR14453:SF67">
    <property type="entry name" value="POLY [ADP-RIBOSE] POLYMERASE"/>
    <property type="match status" value="1"/>
</dbReference>
<evidence type="ECO:0000256" key="3">
    <source>
        <dbReference type="ARBA" id="ARBA00022679"/>
    </source>
</evidence>
<evidence type="ECO:0000313" key="10">
    <source>
        <dbReference type="EMBL" id="CAF1451925.1"/>
    </source>
</evidence>
<comment type="subcellular location">
    <subcellularLocation>
        <location evidence="1">Nucleus</location>
    </subcellularLocation>
</comment>
<dbReference type="InterPro" id="IPR052056">
    <property type="entry name" value="Mono-ARTD/PARP"/>
</dbReference>
<dbReference type="Gene3D" id="3.60.10.10">
    <property type="entry name" value="Endonuclease/exonuclease/phosphatase"/>
    <property type="match status" value="1"/>
</dbReference>